<reference evidence="1 2" key="1">
    <citation type="submission" date="2018-08" db="EMBL/GenBank/DDBJ databases">
        <title>A genome reference for cultivated species of the human gut microbiota.</title>
        <authorList>
            <person name="Zou Y."/>
            <person name="Xue W."/>
            <person name="Luo G."/>
        </authorList>
    </citation>
    <scope>NUCLEOTIDE SEQUENCE [LARGE SCALE GENOMIC DNA]</scope>
    <source>
        <strain evidence="1 2">AF34-33</strain>
    </source>
</reference>
<evidence type="ECO:0000313" key="1">
    <source>
        <dbReference type="EMBL" id="RHM40835.1"/>
    </source>
</evidence>
<dbReference type="Proteomes" id="UP000286038">
    <property type="component" value="Unassembled WGS sequence"/>
</dbReference>
<proteinExistence type="predicted"/>
<gene>
    <name evidence="1" type="ORF">DWZ68_15075</name>
</gene>
<dbReference type="AlphaFoldDB" id="A0A415QEF1"/>
<evidence type="ECO:0000313" key="2">
    <source>
        <dbReference type="Proteomes" id="UP000286038"/>
    </source>
</evidence>
<dbReference type="EMBL" id="QRPV01000026">
    <property type="protein sequence ID" value="RHM40835.1"/>
    <property type="molecule type" value="Genomic_DNA"/>
</dbReference>
<organism evidence="1 2">
    <name type="scientific">Butyricimonas virosa</name>
    <dbReference type="NCBI Taxonomy" id="544645"/>
    <lineage>
        <taxon>Bacteria</taxon>
        <taxon>Pseudomonadati</taxon>
        <taxon>Bacteroidota</taxon>
        <taxon>Bacteroidia</taxon>
        <taxon>Bacteroidales</taxon>
        <taxon>Odoribacteraceae</taxon>
        <taxon>Butyricimonas</taxon>
    </lineage>
</organism>
<accession>A0A415QEF1</accession>
<protein>
    <submittedName>
        <fullName evidence="1">Uncharacterized protein</fullName>
    </submittedName>
</protein>
<name>A0A415QEF1_9BACT</name>
<sequence>MPSPALHLWPINVVVYDDPVRRSHLEAGFALRCFQRLSRPRVATLPYDWRHNRFTSGASNPVLSY</sequence>
<comment type="caution">
    <text evidence="1">The sequence shown here is derived from an EMBL/GenBank/DDBJ whole genome shotgun (WGS) entry which is preliminary data.</text>
</comment>